<gene>
    <name evidence="2" type="ORF">GMBLW1_19590</name>
</gene>
<protein>
    <submittedName>
        <fullName evidence="2">Uncharacterized protein</fullName>
    </submittedName>
</protein>
<sequence length="220" mass="24459">MAGDSATPFHLAKFADPCGVGSDHAGRCRSSLSPGEPNGPSHEQRRTADTTQSKKAHAAIDSDAKNPHRHRRLIPPQNRSTFRRFPLRESKPQNHRWPEIPTLRSPEPPTQSHPHTRRHSTRQIRAVLSPLPVTICLPSGLIATLDKPASQQQQMRSAERTVTATSSDQHPPHRFFNSARARTRDSSAKLQPAAIARSYHSIAVLRSRATPSPNWYNSPI</sequence>
<evidence type="ECO:0000256" key="1">
    <source>
        <dbReference type="SAM" id="MobiDB-lite"/>
    </source>
</evidence>
<feature type="region of interest" description="Disordered" evidence="1">
    <location>
        <begin position="1"/>
        <end position="121"/>
    </location>
</feature>
<dbReference type="EMBL" id="LR586016">
    <property type="protein sequence ID" value="VIP02001.1"/>
    <property type="molecule type" value="Genomic_DNA"/>
</dbReference>
<dbReference type="InParanoid" id="A0A6C2YL21"/>
<dbReference type="Proteomes" id="UP000464378">
    <property type="component" value="Chromosome"/>
</dbReference>
<name>A0A6C2YL21_9BACT</name>
<evidence type="ECO:0000313" key="2">
    <source>
        <dbReference type="EMBL" id="VIP02001.1"/>
    </source>
</evidence>
<reference evidence="2" key="1">
    <citation type="submission" date="2019-04" db="EMBL/GenBank/DDBJ databases">
        <authorList>
            <consortium name="Science for Life Laboratories"/>
        </authorList>
    </citation>
    <scope>NUCLEOTIDE SEQUENCE</scope>
    <source>
        <strain evidence="2">MBLW1</strain>
    </source>
</reference>
<dbReference type="AlphaFoldDB" id="A0A6C2YL21"/>
<feature type="region of interest" description="Disordered" evidence="1">
    <location>
        <begin position="147"/>
        <end position="175"/>
    </location>
</feature>
<keyword evidence="3" id="KW-1185">Reference proteome</keyword>
<organism evidence="2">
    <name type="scientific">Tuwongella immobilis</name>
    <dbReference type="NCBI Taxonomy" id="692036"/>
    <lineage>
        <taxon>Bacteria</taxon>
        <taxon>Pseudomonadati</taxon>
        <taxon>Planctomycetota</taxon>
        <taxon>Planctomycetia</taxon>
        <taxon>Gemmatales</taxon>
        <taxon>Gemmataceae</taxon>
        <taxon>Tuwongella</taxon>
    </lineage>
</organism>
<accession>A0A6C2YL21</accession>
<proteinExistence type="predicted"/>
<dbReference type="EMBL" id="LR593887">
    <property type="protein sequence ID" value="VTS00090.1"/>
    <property type="molecule type" value="Genomic_DNA"/>
</dbReference>
<feature type="compositionally biased region" description="Basic and acidic residues" evidence="1">
    <location>
        <begin position="86"/>
        <end position="98"/>
    </location>
</feature>
<dbReference type="KEGG" id="tim:GMBLW1_19590"/>
<evidence type="ECO:0000313" key="3">
    <source>
        <dbReference type="Proteomes" id="UP000464378"/>
    </source>
</evidence>
<feature type="compositionally biased region" description="Polar residues" evidence="1">
    <location>
        <begin position="149"/>
        <end position="169"/>
    </location>
</feature>